<feature type="domain" description="PH" evidence="1">
    <location>
        <begin position="53"/>
        <end position="166"/>
    </location>
</feature>
<dbReference type="InterPro" id="IPR041681">
    <property type="entry name" value="PH_9"/>
</dbReference>
<dbReference type="Proteomes" id="UP000694409">
    <property type="component" value="Unassembled WGS sequence"/>
</dbReference>
<proteinExistence type="predicted"/>
<dbReference type="PANTHER" id="PTHR10663:SF334">
    <property type="entry name" value="PH AND SEC7 DOMAIN-CONTAINING PROTEIN 1"/>
    <property type="match status" value="1"/>
</dbReference>
<reference evidence="2" key="1">
    <citation type="submission" date="2025-08" db="UniProtKB">
        <authorList>
            <consortium name="Ensembl"/>
        </authorList>
    </citation>
    <scope>IDENTIFICATION</scope>
</reference>
<dbReference type="InterPro" id="IPR001849">
    <property type="entry name" value="PH_domain"/>
</dbReference>
<evidence type="ECO:0000313" key="2">
    <source>
        <dbReference type="Ensembl" id="ENSSCAP00000024109.1"/>
    </source>
</evidence>
<reference evidence="2" key="2">
    <citation type="submission" date="2025-09" db="UniProtKB">
        <authorList>
            <consortium name="Ensembl"/>
        </authorList>
    </citation>
    <scope>IDENTIFICATION</scope>
</reference>
<dbReference type="AlphaFoldDB" id="A0A8C9NY34"/>
<dbReference type="GeneTree" id="ENSGT00940000155061"/>
<dbReference type="CDD" id="cd13295">
    <property type="entry name" value="PH_EFA6"/>
    <property type="match status" value="1"/>
</dbReference>
<dbReference type="SUPFAM" id="SSF50729">
    <property type="entry name" value="PH domain-like"/>
    <property type="match status" value="1"/>
</dbReference>
<dbReference type="PANTHER" id="PTHR10663">
    <property type="entry name" value="GUANYL-NUCLEOTIDE EXCHANGE FACTOR"/>
    <property type="match status" value="1"/>
</dbReference>
<organism evidence="2 3">
    <name type="scientific">Serinus canaria</name>
    <name type="common">Island canary</name>
    <name type="synonym">Fringilla canaria</name>
    <dbReference type="NCBI Taxonomy" id="9135"/>
    <lineage>
        <taxon>Eukaryota</taxon>
        <taxon>Metazoa</taxon>
        <taxon>Chordata</taxon>
        <taxon>Craniata</taxon>
        <taxon>Vertebrata</taxon>
        <taxon>Euteleostomi</taxon>
        <taxon>Archelosauria</taxon>
        <taxon>Archosauria</taxon>
        <taxon>Dinosauria</taxon>
        <taxon>Saurischia</taxon>
        <taxon>Theropoda</taxon>
        <taxon>Coelurosauria</taxon>
        <taxon>Aves</taxon>
        <taxon>Neognathae</taxon>
        <taxon>Neoaves</taxon>
        <taxon>Telluraves</taxon>
        <taxon>Australaves</taxon>
        <taxon>Passeriformes</taxon>
        <taxon>Passeroidea</taxon>
        <taxon>Fringillidae</taxon>
        <taxon>Carduelinae</taxon>
        <taxon>Serinus</taxon>
    </lineage>
</organism>
<dbReference type="Gene3D" id="2.30.29.30">
    <property type="entry name" value="Pleckstrin-homology domain (PH domain)/Phosphotyrosine-binding domain (PTB)"/>
    <property type="match status" value="1"/>
</dbReference>
<dbReference type="PROSITE" id="PS50003">
    <property type="entry name" value="PH_DOMAIN"/>
    <property type="match status" value="1"/>
</dbReference>
<protein>
    <submittedName>
        <fullName evidence="2">Pleckstrin and Sec7 domain containing</fullName>
    </submittedName>
</protein>
<dbReference type="InterPro" id="IPR011993">
    <property type="entry name" value="PH-like_dom_sf"/>
</dbReference>
<name>A0A8C9NY34_SERCA</name>
<sequence>YGSIKNEKLQWAIDEEELRKSLSELADPNPKSIKRISSCSNPFLDFSQDASIATYKHGLLVRKIHADPDCKKTPRGKRGWKPFHAILKGMILYLQKEEYKPGKALAEEELKNAISIHHSLATRASDYSKRPNVFYLRTADWRVFLFQAQNPEQMHSWITRINVVAAMFSAPPFPAAIGSQKKFSRPLLPSSCTRLSQEEQVKNHETKFKTMSAELLEHRSSLPEKKVKGKEYEELKQKEEYLEFEVTLFLYPRHGGGGCVPAETLHVSVCLRHELEGVTALLQPPAPAMQGHGPSTGDSGRAGRTPVLACRSCLAPSDLFLPLLVLHLPAGPTLAALGRGSN</sequence>
<keyword evidence="3" id="KW-1185">Reference proteome</keyword>
<gene>
    <name evidence="2" type="primary">PSD</name>
</gene>
<accession>A0A8C9NY34</accession>
<dbReference type="SMART" id="SM00233">
    <property type="entry name" value="PH"/>
    <property type="match status" value="1"/>
</dbReference>
<evidence type="ECO:0000313" key="3">
    <source>
        <dbReference type="Proteomes" id="UP000694409"/>
    </source>
</evidence>
<dbReference type="FunFam" id="2.30.29.30:FF:000054">
    <property type="entry name" value="PH and SEC7 domain-containing protein 3"/>
    <property type="match status" value="1"/>
</dbReference>
<dbReference type="Ensembl" id="ENSSCAT00000026818.1">
    <property type="protein sequence ID" value="ENSSCAP00000024109.1"/>
    <property type="gene ID" value="ENSSCAG00000017246.1"/>
</dbReference>
<evidence type="ECO:0000259" key="1">
    <source>
        <dbReference type="PROSITE" id="PS50003"/>
    </source>
</evidence>
<dbReference type="Pfam" id="PF15410">
    <property type="entry name" value="PH_9"/>
    <property type="match status" value="1"/>
</dbReference>